<reference evidence="14" key="1">
    <citation type="submission" date="2020-04" db="EMBL/GenBank/DDBJ databases">
        <title>Analysis of mating type loci in Filobasidium floriforme.</title>
        <authorList>
            <person name="Nowrousian M."/>
        </authorList>
    </citation>
    <scope>NUCLEOTIDE SEQUENCE</scope>
    <source>
        <strain evidence="14">CBS 6242</strain>
    </source>
</reference>
<evidence type="ECO:0000256" key="6">
    <source>
        <dbReference type="ARBA" id="ARBA00022792"/>
    </source>
</evidence>
<feature type="compositionally biased region" description="Low complexity" evidence="13">
    <location>
        <begin position="170"/>
        <end position="185"/>
    </location>
</feature>
<dbReference type="GO" id="GO:0030150">
    <property type="term" value="P:protein import into mitochondrial matrix"/>
    <property type="evidence" value="ECO:0007669"/>
    <property type="project" value="InterPro"/>
</dbReference>
<evidence type="ECO:0000313" key="14">
    <source>
        <dbReference type="EMBL" id="KAG7529495.1"/>
    </source>
</evidence>
<comment type="caution">
    <text evidence="14">The sequence shown here is derived from an EMBL/GenBank/DDBJ whole genome shotgun (WGS) entry which is preliminary data.</text>
</comment>
<gene>
    <name evidence="14" type="ORF">FFLO_05602</name>
</gene>
<dbReference type="Proteomes" id="UP000812966">
    <property type="component" value="Unassembled WGS sequence"/>
</dbReference>
<evidence type="ECO:0000313" key="15">
    <source>
        <dbReference type="Proteomes" id="UP000812966"/>
    </source>
</evidence>
<keyword evidence="6" id="KW-0999">Mitochondrion inner membrane</keyword>
<feature type="compositionally biased region" description="Low complexity" evidence="13">
    <location>
        <begin position="137"/>
        <end position="159"/>
    </location>
</feature>
<dbReference type="Gene3D" id="1.10.287.110">
    <property type="entry name" value="DnaJ domain"/>
    <property type="match status" value="1"/>
</dbReference>
<evidence type="ECO:0000256" key="1">
    <source>
        <dbReference type="ARBA" id="ARBA00004637"/>
    </source>
</evidence>
<evidence type="ECO:0000256" key="10">
    <source>
        <dbReference type="ARBA" id="ARBA00023136"/>
    </source>
</evidence>
<keyword evidence="5" id="KW-0813">Transport</keyword>
<keyword evidence="9" id="KW-0496">Mitochondrion</keyword>
<comment type="subcellular location">
    <subcellularLocation>
        <location evidence="1">Mitochondrion inner membrane</location>
        <topology evidence="1">Peripheral membrane protein</topology>
    </subcellularLocation>
</comment>
<keyword evidence="15" id="KW-1185">Reference proteome</keyword>
<evidence type="ECO:0000256" key="12">
    <source>
        <dbReference type="ARBA" id="ARBA00031407"/>
    </source>
</evidence>
<organism evidence="14 15">
    <name type="scientific">Filobasidium floriforme</name>
    <dbReference type="NCBI Taxonomy" id="5210"/>
    <lineage>
        <taxon>Eukaryota</taxon>
        <taxon>Fungi</taxon>
        <taxon>Dikarya</taxon>
        <taxon>Basidiomycota</taxon>
        <taxon>Agaricomycotina</taxon>
        <taxon>Tremellomycetes</taxon>
        <taxon>Filobasidiales</taxon>
        <taxon>Filobasidiaceae</taxon>
        <taxon>Filobasidium</taxon>
    </lineage>
</organism>
<dbReference type="Pfam" id="PF03656">
    <property type="entry name" value="Pam16"/>
    <property type="match status" value="1"/>
</dbReference>
<protein>
    <recommendedName>
        <fullName evidence="4">Mitochondrial import inner membrane translocase subunit TIM16</fullName>
    </recommendedName>
    <alternativeName>
        <fullName evidence="3">Mitochondrial import inner membrane translocase subunit tim16</fullName>
    </alternativeName>
    <alternativeName>
        <fullName evidence="11 12">Presequence translocated-associated motor subunit PAM16</fullName>
    </alternativeName>
</protein>
<comment type="similarity">
    <text evidence="2">Belongs to the TIM16/PAM16 family.</text>
</comment>
<dbReference type="EMBL" id="JABELV010000147">
    <property type="protein sequence ID" value="KAG7529495.1"/>
    <property type="molecule type" value="Genomic_DNA"/>
</dbReference>
<keyword evidence="7" id="KW-0653">Protein transport</keyword>
<evidence type="ECO:0000256" key="2">
    <source>
        <dbReference type="ARBA" id="ARBA00008817"/>
    </source>
</evidence>
<keyword evidence="8" id="KW-0811">Translocation</keyword>
<dbReference type="InterPro" id="IPR005341">
    <property type="entry name" value="Tim16"/>
</dbReference>
<sequence length="234" mass="23940">MREAGRQAVANARHKPEGVADSGKAGGGSGKTQNLSSSLGMSFEEAQLILNVKKGDSMEKILENYERIFKANAKPEPPAATDPKAKPTGRKGKAPAVIYSHYLQSKVYRALERIKAEKGPEAVAEGAAGETMVAGTAAEGGVAPESLAKAAAEAEPFTGAGPGQGPVPGEGPAQAAAGQAGVNPGSAEFANKTAESSPEGSTEEPKREPIYNPAVGRAKPKGDKVADENEPIQL</sequence>
<evidence type="ECO:0000256" key="7">
    <source>
        <dbReference type="ARBA" id="ARBA00022927"/>
    </source>
</evidence>
<evidence type="ECO:0000256" key="8">
    <source>
        <dbReference type="ARBA" id="ARBA00023010"/>
    </source>
</evidence>
<dbReference type="PANTHER" id="PTHR12388:SF0">
    <property type="entry name" value="MITOCHONDRIAL IMPORT INNER MEMBRANE TRANSLOCASE SUBUNIT TIM16"/>
    <property type="match status" value="1"/>
</dbReference>
<evidence type="ECO:0000256" key="11">
    <source>
        <dbReference type="ARBA" id="ARBA00030422"/>
    </source>
</evidence>
<dbReference type="GO" id="GO:0005744">
    <property type="term" value="C:TIM23 mitochondrial import inner membrane translocase complex"/>
    <property type="evidence" value="ECO:0007669"/>
    <property type="project" value="InterPro"/>
</dbReference>
<evidence type="ECO:0000256" key="4">
    <source>
        <dbReference type="ARBA" id="ARBA00020721"/>
    </source>
</evidence>
<evidence type="ECO:0000256" key="13">
    <source>
        <dbReference type="SAM" id="MobiDB-lite"/>
    </source>
</evidence>
<evidence type="ECO:0000256" key="5">
    <source>
        <dbReference type="ARBA" id="ARBA00022448"/>
    </source>
</evidence>
<dbReference type="AlphaFoldDB" id="A0A8K0NLA9"/>
<feature type="region of interest" description="Disordered" evidence="13">
    <location>
        <begin position="1"/>
        <end position="38"/>
    </location>
</feature>
<proteinExistence type="inferred from homology"/>
<keyword evidence="10" id="KW-0472">Membrane</keyword>
<dbReference type="InterPro" id="IPR036869">
    <property type="entry name" value="J_dom_sf"/>
</dbReference>
<evidence type="ECO:0000256" key="3">
    <source>
        <dbReference type="ARBA" id="ARBA00013571"/>
    </source>
</evidence>
<feature type="region of interest" description="Disordered" evidence="13">
    <location>
        <begin position="70"/>
        <end position="93"/>
    </location>
</feature>
<evidence type="ECO:0000256" key="9">
    <source>
        <dbReference type="ARBA" id="ARBA00023128"/>
    </source>
</evidence>
<name>A0A8K0NLA9_9TREE</name>
<feature type="region of interest" description="Disordered" evidence="13">
    <location>
        <begin position="137"/>
        <end position="234"/>
    </location>
</feature>
<dbReference type="PANTHER" id="PTHR12388">
    <property type="entry name" value="MITOCHONDRIA ASSOCIATED GRANULOCYTE MACROPHAGE CSF SIGNALING MOLECULE"/>
    <property type="match status" value="1"/>
</dbReference>
<accession>A0A8K0NLA9</accession>